<gene>
    <name evidence="1" type="ORF">GMARGA_LOCUS12585</name>
</gene>
<feature type="non-terminal residue" evidence="1">
    <location>
        <position position="1"/>
    </location>
</feature>
<reference evidence="1 2" key="1">
    <citation type="submission" date="2021-06" db="EMBL/GenBank/DDBJ databases">
        <authorList>
            <person name="Kallberg Y."/>
            <person name="Tangrot J."/>
            <person name="Rosling A."/>
        </authorList>
    </citation>
    <scope>NUCLEOTIDE SEQUENCE [LARGE SCALE GENOMIC DNA]</scope>
    <source>
        <strain evidence="1 2">120-4 pot B 10/14</strain>
    </source>
</reference>
<keyword evidence="2" id="KW-1185">Reference proteome</keyword>
<accession>A0ABN7UZK8</accession>
<name>A0ABN7UZK8_GIGMA</name>
<organism evidence="1 2">
    <name type="scientific">Gigaspora margarita</name>
    <dbReference type="NCBI Taxonomy" id="4874"/>
    <lineage>
        <taxon>Eukaryota</taxon>
        <taxon>Fungi</taxon>
        <taxon>Fungi incertae sedis</taxon>
        <taxon>Mucoromycota</taxon>
        <taxon>Glomeromycotina</taxon>
        <taxon>Glomeromycetes</taxon>
        <taxon>Diversisporales</taxon>
        <taxon>Gigasporaceae</taxon>
        <taxon>Gigaspora</taxon>
    </lineage>
</organism>
<protein>
    <submittedName>
        <fullName evidence="1">9198_t:CDS:1</fullName>
    </submittedName>
</protein>
<proteinExistence type="predicted"/>
<sequence>LSESNNRIIILEKSEYVKAQLENYIKHADLDFRLNSQNLILEYFIAMFS</sequence>
<dbReference type="EMBL" id="CAJVQB010007736">
    <property type="protein sequence ID" value="CAG8708345.1"/>
    <property type="molecule type" value="Genomic_DNA"/>
</dbReference>
<dbReference type="Proteomes" id="UP000789901">
    <property type="component" value="Unassembled WGS sequence"/>
</dbReference>
<evidence type="ECO:0000313" key="1">
    <source>
        <dbReference type="EMBL" id="CAG8708345.1"/>
    </source>
</evidence>
<evidence type="ECO:0000313" key="2">
    <source>
        <dbReference type="Proteomes" id="UP000789901"/>
    </source>
</evidence>
<comment type="caution">
    <text evidence="1">The sequence shown here is derived from an EMBL/GenBank/DDBJ whole genome shotgun (WGS) entry which is preliminary data.</text>
</comment>